<name>A0AAN6QAA7_9PEZI</name>
<dbReference type="Pfam" id="PF13668">
    <property type="entry name" value="Ferritin_2"/>
    <property type="match status" value="1"/>
</dbReference>
<dbReference type="EMBL" id="MU863626">
    <property type="protein sequence ID" value="KAK4105109.1"/>
    <property type="molecule type" value="Genomic_DNA"/>
</dbReference>
<protein>
    <submittedName>
        <fullName evidence="2">Uncharacterized protein</fullName>
    </submittedName>
</protein>
<feature type="chain" id="PRO_5042824540" evidence="1">
    <location>
        <begin position="24"/>
        <end position="321"/>
    </location>
</feature>
<dbReference type="CDD" id="cd00657">
    <property type="entry name" value="Ferritin_like"/>
    <property type="match status" value="1"/>
</dbReference>
<organism evidence="2 3">
    <name type="scientific">Parathielavia hyrcaniae</name>
    <dbReference type="NCBI Taxonomy" id="113614"/>
    <lineage>
        <taxon>Eukaryota</taxon>
        <taxon>Fungi</taxon>
        <taxon>Dikarya</taxon>
        <taxon>Ascomycota</taxon>
        <taxon>Pezizomycotina</taxon>
        <taxon>Sordariomycetes</taxon>
        <taxon>Sordariomycetidae</taxon>
        <taxon>Sordariales</taxon>
        <taxon>Chaetomiaceae</taxon>
        <taxon>Parathielavia</taxon>
    </lineage>
</organism>
<dbReference type="InterPro" id="IPR012347">
    <property type="entry name" value="Ferritin-like"/>
</dbReference>
<reference evidence="2" key="2">
    <citation type="submission" date="2023-05" db="EMBL/GenBank/DDBJ databases">
        <authorList>
            <consortium name="Lawrence Berkeley National Laboratory"/>
            <person name="Steindorff A."/>
            <person name="Hensen N."/>
            <person name="Bonometti L."/>
            <person name="Westerberg I."/>
            <person name="Brannstrom I.O."/>
            <person name="Guillou S."/>
            <person name="Cros-Aarteil S."/>
            <person name="Calhoun S."/>
            <person name="Haridas S."/>
            <person name="Kuo A."/>
            <person name="Mondo S."/>
            <person name="Pangilinan J."/>
            <person name="Riley R."/>
            <person name="Labutti K."/>
            <person name="Andreopoulos B."/>
            <person name="Lipzen A."/>
            <person name="Chen C."/>
            <person name="Yanf M."/>
            <person name="Daum C."/>
            <person name="Ng V."/>
            <person name="Clum A."/>
            <person name="Ohm R."/>
            <person name="Martin F."/>
            <person name="Silar P."/>
            <person name="Natvig D."/>
            <person name="Lalanne C."/>
            <person name="Gautier V."/>
            <person name="Ament-Velasquez S.L."/>
            <person name="Kruys A."/>
            <person name="Hutchinson M.I."/>
            <person name="Powell A.J."/>
            <person name="Barry K."/>
            <person name="Miller A.N."/>
            <person name="Grigoriev I.V."/>
            <person name="Debuchy R."/>
            <person name="Gladieux P."/>
            <person name="Thoren M.H."/>
            <person name="Johannesson H."/>
        </authorList>
    </citation>
    <scope>NUCLEOTIDE SEQUENCE</scope>
    <source>
        <strain evidence="2">CBS 757.83</strain>
    </source>
</reference>
<feature type="signal peptide" evidence="1">
    <location>
        <begin position="1"/>
        <end position="23"/>
    </location>
</feature>
<sequence>MPSIIKTLGAAVLGLAAVSTALPAVPRLTRGQMKMYEHAKRQNAAAAALGLTDIDILQFALTLEWLEATFYQQGFAQFPAADFQALGLQQRQIEDLLKIGKTEEDHVILLQGAIAQAGVQPVQPCTYNFGFTDAAGMVATAAVLENVGVSAYLGAAALVSDGSILTTAGSILTVEARHQTFVRTASAAVAVPQAFDTPLSPKQVFSLAAPFIASCPEGSNLVLTAFPTLAMAAGQGAAQAGAGATVQLQSDAAAGATHCAFTTGGVPGGTLFTPFDPAAAACVVPQGVAGITYVSLASAGPLDGVLTDEITVAGPMVMQVS</sequence>
<dbReference type="InterPro" id="IPR052965">
    <property type="entry name" value="Pigment-catalase-like"/>
</dbReference>
<dbReference type="PANTHER" id="PTHR31694:SF8">
    <property type="entry name" value="STRESS RESPONSE PROTEIN RDS1P"/>
    <property type="match status" value="1"/>
</dbReference>
<accession>A0AAN6QAA7</accession>
<dbReference type="PANTHER" id="PTHR31694">
    <property type="entry name" value="DESICCATION-LIKE PROTEIN"/>
    <property type="match status" value="1"/>
</dbReference>
<evidence type="ECO:0000313" key="2">
    <source>
        <dbReference type="EMBL" id="KAK4105109.1"/>
    </source>
</evidence>
<gene>
    <name evidence="2" type="ORF">N658DRAFT_504616</name>
</gene>
<evidence type="ECO:0000256" key="1">
    <source>
        <dbReference type="SAM" id="SignalP"/>
    </source>
</evidence>
<comment type="caution">
    <text evidence="2">The sequence shown here is derived from an EMBL/GenBank/DDBJ whole genome shotgun (WGS) entry which is preliminary data.</text>
</comment>
<dbReference type="AlphaFoldDB" id="A0AAN6QAA7"/>
<evidence type="ECO:0000313" key="3">
    <source>
        <dbReference type="Proteomes" id="UP001305647"/>
    </source>
</evidence>
<dbReference type="Proteomes" id="UP001305647">
    <property type="component" value="Unassembled WGS sequence"/>
</dbReference>
<proteinExistence type="predicted"/>
<reference evidence="2" key="1">
    <citation type="journal article" date="2023" name="Mol. Phylogenet. Evol.">
        <title>Genome-scale phylogeny and comparative genomics of the fungal order Sordariales.</title>
        <authorList>
            <person name="Hensen N."/>
            <person name="Bonometti L."/>
            <person name="Westerberg I."/>
            <person name="Brannstrom I.O."/>
            <person name="Guillou S."/>
            <person name="Cros-Aarteil S."/>
            <person name="Calhoun S."/>
            <person name="Haridas S."/>
            <person name="Kuo A."/>
            <person name="Mondo S."/>
            <person name="Pangilinan J."/>
            <person name="Riley R."/>
            <person name="LaButti K."/>
            <person name="Andreopoulos B."/>
            <person name="Lipzen A."/>
            <person name="Chen C."/>
            <person name="Yan M."/>
            <person name="Daum C."/>
            <person name="Ng V."/>
            <person name="Clum A."/>
            <person name="Steindorff A."/>
            <person name="Ohm R.A."/>
            <person name="Martin F."/>
            <person name="Silar P."/>
            <person name="Natvig D.O."/>
            <person name="Lalanne C."/>
            <person name="Gautier V."/>
            <person name="Ament-Velasquez S.L."/>
            <person name="Kruys A."/>
            <person name="Hutchinson M.I."/>
            <person name="Powell A.J."/>
            <person name="Barry K."/>
            <person name="Miller A.N."/>
            <person name="Grigoriev I.V."/>
            <person name="Debuchy R."/>
            <person name="Gladieux P."/>
            <person name="Hiltunen Thoren M."/>
            <person name="Johannesson H."/>
        </authorList>
    </citation>
    <scope>NUCLEOTIDE SEQUENCE</scope>
    <source>
        <strain evidence="2">CBS 757.83</strain>
    </source>
</reference>
<keyword evidence="3" id="KW-1185">Reference proteome</keyword>
<dbReference type="SUPFAM" id="SSF47240">
    <property type="entry name" value="Ferritin-like"/>
    <property type="match status" value="1"/>
</dbReference>
<dbReference type="InterPro" id="IPR009078">
    <property type="entry name" value="Ferritin-like_SF"/>
</dbReference>
<dbReference type="Gene3D" id="1.20.1260.10">
    <property type="match status" value="1"/>
</dbReference>
<keyword evidence="1" id="KW-0732">Signal</keyword>